<dbReference type="EMBL" id="OU466857">
    <property type="protein sequence ID" value="CAH2033729.1"/>
    <property type="molecule type" value="Genomic_DNA"/>
</dbReference>
<organism evidence="3 4">
    <name type="scientific">Thlaspi arvense</name>
    <name type="common">Field penny-cress</name>
    <dbReference type="NCBI Taxonomy" id="13288"/>
    <lineage>
        <taxon>Eukaryota</taxon>
        <taxon>Viridiplantae</taxon>
        <taxon>Streptophyta</taxon>
        <taxon>Embryophyta</taxon>
        <taxon>Tracheophyta</taxon>
        <taxon>Spermatophyta</taxon>
        <taxon>Magnoliopsida</taxon>
        <taxon>eudicotyledons</taxon>
        <taxon>Gunneridae</taxon>
        <taxon>Pentapetalae</taxon>
        <taxon>rosids</taxon>
        <taxon>malvids</taxon>
        <taxon>Brassicales</taxon>
        <taxon>Brassicaceae</taxon>
        <taxon>Thlaspideae</taxon>
        <taxon>Thlaspi</taxon>
    </lineage>
</organism>
<dbReference type="PANTHER" id="PTHR31385:SF6">
    <property type="entry name" value="DUF220 DOMAIN-CONTAINING PROTEIN-RELATED"/>
    <property type="match status" value="1"/>
</dbReference>
<name>A0AAU9R500_THLAR</name>
<keyword evidence="4" id="KW-1185">Reference proteome</keyword>
<evidence type="ECO:0000313" key="4">
    <source>
        <dbReference type="Proteomes" id="UP000836841"/>
    </source>
</evidence>
<gene>
    <name evidence="3" type="ORF">TAV2_LOCUS2369</name>
</gene>
<feature type="domain" description="DUF220" evidence="2">
    <location>
        <begin position="153"/>
        <end position="225"/>
    </location>
</feature>
<dbReference type="InterPro" id="IPR003863">
    <property type="entry name" value="DUF220"/>
</dbReference>
<reference evidence="3 4" key="1">
    <citation type="submission" date="2022-03" db="EMBL/GenBank/DDBJ databases">
        <authorList>
            <person name="Nunn A."/>
            <person name="Chopra R."/>
            <person name="Nunn A."/>
            <person name="Contreras Garrido A."/>
        </authorList>
    </citation>
    <scope>NUCLEOTIDE SEQUENCE [LARGE SCALE GENOMIC DNA]</scope>
</reference>
<sequence>MGNTQQTLKVRFISINQRGPQEDESKRSEDVESKSVSEKNTNNAPPKNKKVYHDETEELKQEKLWHDAEKKHPWYDAPPKVKGLYHMNIEFTAGITPDGVYHLLTDPQSGPFFDVKKWRRLMENKSIKVLMEDGPRQIAKVKKSVICDLLWWSIPIPINLIVDENKKDHKTKYKKEKVMLMKVFEGDYKVEPIFADQERLCKHRLPKSREEYKKCSGGEGKIASKVTMNQYFQPYLLFNIPPVSWCIRGITIKTAKTLLEALQKTATDFRTATRNY</sequence>
<dbReference type="AlphaFoldDB" id="A0AAU9R500"/>
<evidence type="ECO:0000313" key="3">
    <source>
        <dbReference type="EMBL" id="CAH2033729.1"/>
    </source>
</evidence>
<evidence type="ECO:0000256" key="1">
    <source>
        <dbReference type="SAM" id="MobiDB-lite"/>
    </source>
</evidence>
<accession>A0AAU9R500</accession>
<feature type="region of interest" description="Disordered" evidence="1">
    <location>
        <begin position="1"/>
        <end position="53"/>
    </location>
</feature>
<proteinExistence type="predicted"/>
<dbReference type="Pfam" id="PF02713">
    <property type="entry name" value="DUF220"/>
    <property type="match status" value="1"/>
</dbReference>
<dbReference type="Proteomes" id="UP000836841">
    <property type="component" value="Chromosome 1"/>
</dbReference>
<feature type="compositionally biased region" description="Polar residues" evidence="1">
    <location>
        <begin position="1"/>
        <end position="19"/>
    </location>
</feature>
<feature type="compositionally biased region" description="Basic and acidic residues" evidence="1">
    <location>
        <begin position="20"/>
        <end position="37"/>
    </location>
</feature>
<protein>
    <recommendedName>
        <fullName evidence="2">DUF220 domain-containing protein</fullName>
    </recommendedName>
</protein>
<evidence type="ECO:0000259" key="2">
    <source>
        <dbReference type="Pfam" id="PF02713"/>
    </source>
</evidence>
<dbReference type="PANTHER" id="PTHR31385">
    <property type="entry name" value="PUTATIVE (DUF220)-RELATED"/>
    <property type="match status" value="1"/>
</dbReference>